<sequence>MAPAARCSVPGLAALCAAMEAEPEALLAAHLLERAREAGQAGLIFVARSETRAARVHAAAAALAGSVAEVSLLPAWNCLPYDRVSPSRAAMGARMATVARLAARPALPRLLVASVEAATQRLPRLADPGVTLEAGAPLDADALRARLERLGYALDDSADEPGEVAVRGAVVDVFAASGAAVRIQHDEQRIASLRPYDPATQRSADEVEAVTLTQASELVLPEESEARHRPGLEHALPAFCPDLAAPPDLLPGAALVLDPEVEHLLPQRAADVAEAFRTRLALRPPDPDGAPLGPPERLYLDEAAWKVATAGREAVVLEDTKAPHAGTPDFLAEEAFVDFLEAALGHRQSVGLAGGGRSAASLARLAAERLDVEARRLPGWLALRAAPPGTFALLDADLDEGFATEAAAVLPVSRIRPGRRAPGQGGDGASALAEMQPGLQPGDAVIHFEHGLGELRGVEPVDVGDTKLDCLRLAYHGDTARLVPFDELDQVWRYGAAAENVALDRLGTDAWKKRRAEAQAHVAETAKRLLQLARERAGATAPVLRPPPAAFSRFGVRFPYPLTPDQARAITDTLRDLASGRPMDRLVCGDVGFGKTEVALRAAAAAAAMAGKQVAVLAPTTVLVRQHLETFRKRFAGFNLRIGSLSRLTPPAEAKETKRALAAGEVRIAIGTHALTAKGVRFRDLGLVVIDEEQRFGTKQKAALRAMGGGGAHVLTMTATPIPRTLQSALIGLQSLSAIATPPARRQPIRTARAPMDDALLVQALRREARRGGQSFVVCPRIEDIEPMRGRIAELVPDLSLLVAHGGMPPAEVDEALVRFAAGEGDVLLSTNIVETGLDVPRANTMLVWRPDRFGLPQLHQLRGRVGRGRARGVVYLLTDPAHPPSPATDRRLRTLEALDRVGAGFAISARDLDLRGAGDLLGEEQAGHLRLVGIELYRHMLDRALAAARGEAAPEQWTPHLGFNIDAFIPPEHVPEEALRVELHARLGELMRRGDLRALEDMADEAEDRFGPPPEPFRNLLALARLAVLCRRLNVARLEVGPQAAAASFHGARPPAAPPLEESKGRLILRRESADATGRLEVAEAVLAALLPRRTRRKAA</sequence>
<dbReference type="PANTHER" id="PTHR47964:SF1">
    <property type="entry name" value="ATP-DEPENDENT DNA HELICASE HOMOLOG RECG, CHLOROPLASTIC"/>
    <property type="match status" value="1"/>
</dbReference>
<dbReference type="Pfam" id="PF00271">
    <property type="entry name" value="Helicase_C"/>
    <property type="match status" value="1"/>
</dbReference>
<keyword evidence="4 9" id="KW-0378">Hydrolase</keyword>
<keyword evidence="8 9" id="KW-0234">DNA repair</keyword>
<dbReference type="Gene3D" id="2.40.10.170">
    <property type="match status" value="1"/>
</dbReference>
<dbReference type="InterPro" id="IPR014001">
    <property type="entry name" value="Helicase_ATP-bd"/>
</dbReference>
<evidence type="ECO:0000256" key="6">
    <source>
        <dbReference type="ARBA" id="ARBA00022840"/>
    </source>
</evidence>
<comment type="subcellular location">
    <subcellularLocation>
        <location evidence="9">Cytoplasm</location>
    </subcellularLocation>
</comment>
<dbReference type="PANTHER" id="PTHR47964">
    <property type="entry name" value="ATP-DEPENDENT DNA HELICASE HOMOLOG RECG, CHLOROPLASTIC"/>
    <property type="match status" value="1"/>
</dbReference>
<dbReference type="Pfam" id="PF00270">
    <property type="entry name" value="DEAD"/>
    <property type="match status" value="1"/>
</dbReference>
<dbReference type="SMART" id="SM01058">
    <property type="entry name" value="CarD_TRCF"/>
    <property type="match status" value="1"/>
</dbReference>
<dbReference type="SUPFAM" id="SSF143517">
    <property type="entry name" value="TRCF domain-like"/>
    <property type="match status" value="1"/>
</dbReference>
<dbReference type="SMART" id="SM00982">
    <property type="entry name" value="TRCF"/>
    <property type="match status" value="1"/>
</dbReference>
<keyword evidence="2 9" id="KW-0547">Nucleotide-binding</keyword>
<dbReference type="SMART" id="SM00490">
    <property type="entry name" value="HELICc"/>
    <property type="match status" value="1"/>
</dbReference>
<proteinExistence type="inferred from homology"/>
<evidence type="ECO:0000256" key="1">
    <source>
        <dbReference type="ARBA" id="ARBA00022490"/>
    </source>
</evidence>
<dbReference type="PROSITE" id="PS51192">
    <property type="entry name" value="HELICASE_ATP_BIND_1"/>
    <property type="match status" value="1"/>
</dbReference>
<keyword evidence="13" id="KW-1185">Reference proteome</keyword>
<evidence type="ECO:0000256" key="5">
    <source>
        <dbReference type="ARBA" id="ARBA00022806"/>
    </source>
</evidence>
<evidence type="ECO:0000313" key="13">
    <source>
        <dbReference type="Proteomes" id="UP001501588"/>
    </source>
</evidence>
<keyword evidence="3 9" id="KW-0227">DNA damage</keyword>
<evidence type="ECO:0000256" key="2">
    <source>
        <dbReference type="ARBA" id="ARBA00022741"/>
    </source>
</evidence>
<dbReference type="SMART" id="SM00487">
    <property type="entry name" value="DEXDc"/>
    <property type="match status" value="1"/>
</dbReference>
<feature type="domain" description="Helicase C-terminal" evidence="11">
    <location>
        <begin position="760"/>
        <end position="914"/>
    </location>
</feature>
<dbReference type="Gene3D" id="3.40.50.300">
    <property type="entry name" value="P-loop containing nucleotide triphosphate hydrolases"/>
    <property type="match status" value="2"/>
</dbReference>
<dbReference type="EC" id="3.6.4.-" evidence="9"/>
<dbReference type="InterPro" id="IPR004576">
    <property type="entry name" value="Mfd"/>
</dbReference>
<organism evidence="12 13">
    <name type="scientific">Craurococcus roseus</name>
    <dbReference type="NCBI Taxonomy" id="77585"/>
    <lineage>
        <taxon>Bacteria</taxon>
        <taxon>Pseudomonadati</taxon>
        <taxon>Pseudomonadota</taxon>
        <taxon>Alphaproteobacteria</taxon>
        <taxon>Acetobacterales</taxon>
        <taxon>Acetobacteraceae</taxon>
        <taxon>Craurococcus</taxon>
    </lineage>
</organism>
<dbReference type="InterPro" id="IPR027417">
    <property type="entry name" value="P-loop_NTPase"/>
</dbReference>
<dbReference type="Gene3D" id="3.90.1150.50">
    <property type="entry name" value="Transcription-repair-coupling factor, D7 domain"/>
    <property type="match status" value="1"/>
</dbReference>
<protein>
    <recommendedName>
        <fullName evidence="9">Transcription-repair-coupling factor</fullName>
        <shortName evidence="9">TRCF</shortName>
        <ecNumber evidence="9">3.6.4.-</ecNumber>
    </recommendedName>
</protein>
<evidence type="ECO:0000256" key="4">
    <source>
        <dbReference type="ARBA" id="ARBA00022801"/>
    </source>
</evidence>
<keyword evidence="6 9" id="KW-0067">ATP-binding</keyword>
<dbReference type="PROSITE" id="PS51194">
    <property type="entry name" value="HELICASE_CTER"/>
    <property type="match status" value="1"/>
</dbReference>
<accession>A0ABP3QS90</accession>
<dbReference type="Pfam" id="PF03461">
    <property type="entry name" value="TRCF"/>
    <property type="match status" value="1"/>
</dbReference>
<keyword evidence="7 9" id="KW-0238">DNA-binding</keyword>
<feature type="domain" description="Helicase ATP-binding" evidence="10">
    <location>
        <begin position="576"/>
        <end position="739"/>
    </location>
</feature>
<comment type="similarity">
    <text evidence="9">In the C-terminal section; belongs to the helicase family. RecG subfamily.</text>
</comment>
<dbReference type="Proteomes" id="UP001501588">
    <property type="component" value="Unassembled WGS sequence"/>
</dbReference>
<comment type="similarity">
    <text evidence="9">In the N-terminal section; belongs to the UvrB family.</text>
</comment>
<dbReference type="InterPro" id="IPR047112">
    <property type="entry name" value="RecG/Mfd"/>
</dbReference>
<keyword evidence="1 9" id="KW-0963">Cytoplasm</keyword>
<dbReference type="Pfam" id="PF17757">
    <property type="entry name" value="UvrB_inter"/>
    <property type="match status" value="1"/>
</dbReference>
<dbReference type="SUPFAM" id="SSF52540">
    <property type="entry name" value="P-loop containing nucleoside triphosphate hydrolases"/>
    <property type="match status" value="2"/>
</dbReference>
<keyword evidence="5" id="KW-0347">Helicase</keyword>
<evidence type="ECO:0000256" key="7">
    <source>
        <dbReference type="ARBA" id="ARBA00023125"/>
    </source>
</evidence>
<evidence type="ECO:0000259" key="10">
    <source>
        <dbReference type="PROSITE" id="PS51192"/>
    </source>
</evidence>
<dbReference type="Pfam" id="PF02559">
    <property type="entry name" value="CarD_TRCF_RID"/>
    <property type="match status" value="1"/>
</dbReference>
<dbReference type="InterPro" id="IPR005118">
    <property type="entry name" value="TRCF_C"/>
</dbReference>
<dbReference type="InterPro" id="IPR001650">
    <property type="entry name" value="Helicase_C-like"/>
</dbReference>
<gene>
    <name evidence="12" type="primary">mfd_2</name>
    <name evidence="9" type="synonym">mfd</name>
    <name evidence="12" type="ORF">GCM10009416_36170</name>
</gene>
<dbReference type="InterPro" id="IPR003711">
    <property type="entry name" value="CarD-like/TRCF_RID"/>
</dbReference>
<dbReference type="HAMAP" id="MF_00969">
    <property type="entry name" value="TRCF"/>
    <property type="match status" value="1"/>
</dbReference>
<dbReference type="Gene3D" id="3.30.2060.10">
    <property type="entry name" value="Penicillin-binding protein 1b domain"/>
    <property type="match status" value="1"/>
</dbReference>
<dbReference type="InterPro" id="IPR036101">
    <property type="entry name" value="CarD-like/TRCF_RID_sf"/>
</dbReference>
<evidence type="ECO:0000256" key="8">
    <source>
        <dbReference type="ARBA" id="ARBA00023204"/>
    </source>
</evidence>
<dbReference type="InterPro" id="IPR037235">
    <property type="entry name" value="TRCF-like_C_D7"/>
</dbReference>
<evidence type="ECO:0000256" key="9">
    <source>
        <dbReference type="HAMAP-Rule" id="MF_00969"/>
    </source>
</evidence>
<dbReference type="EMBL" id="BAAAFZ010000060">
    <property type="protein sequence ID" value="GAA0594687.1"/>
    <property type="molecule type" value="Genomic_DNA"/>
</dbReference>
<dbReference type="Gene3D" id="3.40.50.11180">
    <property type="match status" value="1"/>
</dbReference>
<reference evidence="13" key="1">
    <citation type="journal article" date="2019" name="Int. J. Syst. Evol. Microbiol.">
        <title>The Global Catalogue of Microorganisms (GCM) 10K type strain sequencing project: providing services to taxonomists for standard genome sequencing and annotation.</title>
        <authorList>
            <consortium name="The Broad Institute Genomics Platform"/>
            <consortium name="The Broad Institute Genome Sequencing Center for Infectious Disease"/>
            <person name="Wu L."/>
            <person name="Ma J."/>
        </authorList>
    </citation>
    <scope>NUCLEOTIDE SEQUENCE [LARGE SCALE GENOMIC DNA]</scope>
    <source>
        <strain evidence="13">JCM 9933</strain>
    </source>
</reference>
<comment type="function">
    <text evidence="9">Couples transcription and DNA repair by recognizing RNA polymerase (RNAP) stalled at DNA lesions. Mediates ATP-dependent release of RNAP and its truncated transcript from the DNA, and recruitment of nucleotide excision repair machinery to the damaged site.</text>
</comment>
<evidence type="ECO:0000259" key="11">
    <source>
        <dbReference type="PROSITE" id="PS51194"/>
    </source>
</evidence>
<dbReference type="InterPro" id="IPR041471">
    <property type="entry name" value="UvrB_inter"/>
</dbReference>
<name>A0ABP3QS90_9PROT</name>
<comment type="caution">
    <text evidence="12">The sequence shown here is derived from an EMBL/GenBank/DDBJ whole genome shotgun (WGS) entry which is preliminary data.</text>
</comment>
<evidence type="ECO:0000313" key="12">
    <source>
        <dbReference type="EMBL" id="GAA0594687.1"/>
    </source>
</evidence>
<dbReference type="InterPro" id="IPR011545">
    <property type="entry name" value="DEAD/DEAH_box_helicase_dom"/>
</dbReference>
<evidence type="ECO:0000256" key="3">
    <source>
        <dbReference type="ARBA" id="ARBA00022763"/>
    </source>
</evidence>
<dbReference type="SUPFAM" id="SSF141259">
    <property type="entry name" value="CarD-like"/>
    <property type="match status" value="1"/>
</dbReference>